<name>A0A0B7MZB4_9FUNG</name>
<keyword evidence="7" id="KW-1185">Reference proteome</keyword>
<dbReference type="AlphaFoldDB" id="A0A0B7MZB4"/>
<feature type="region of interest" description="Disordered" evidence="4">
    <location>
        <begin position="132"/>
        <end position="249"/>
    </location>
</feature>
<keyword evidence="2" id="KW-0539">Nucleus</keyword>
<dbReference type="PROSITE" id="PS50102">
    <property type="entry name" value="RRM"/>
    <property type="match status" value="1"/>
</dbReference>
<evidence type="ECO:0000256" key="2">
    <source>
        <dbReference type="ARBA" id="ARBA00023242"/>
    </source>
</evidence>
<sequence length="249" mass="28679">MWYLKEYNPIQAGSIDGTGIAPHDSAIDRASQSQYRPPHHLKTDPNCTLFVGRLSFDTEEFALKKHFEKYGEISHASIIRNKVTGLSQGYAFLTLASEKDAKNVYKNANKSTLNGNVVLVDYERSRTMNGWKPRRLGGGFGGKKESGQLRFGARDRPFKQPKSNHVRIPHEQTFSDNWIKHKNEISSKRSRSPSASHHRTSTKRHRSRSPTTGSRYQRHSRRSPSNDSHRQYRSTSSHRSSQHHREHYR</sequence>
<dbReference type="Gene3D" id="3.30.70.330">
    <property type="match status" value="1"/>
</dbReference>
<organism evidence="6 7">
    <name type="scientific">Parasitella parasitica</name>
    <dbReference type="NCBI Taxonomy" id="35722"/>
    <lineage>
        <taxon>Eukaryota</taxon>
        <taxon>Fungi</taxon>
        <taxon>Fungi incertae sedis</taxon>
        <taxon>Mucoromycota</taxon>
        <taxon>Mucoromycotina</taxon>
        <taxon>Mucoromycetes</taxon>
        <taxon>Mucorales</taxon>
        <taxon>Mucorineae</taxon>
        <taxon>Mucoraceae</taxon>
        <taxon>Parasitella</taxon>
    </lineage>
</organism>
<protein>
    <recommendedName>
        <fullName evidence="5">RRM domain-containing protein</fullName>
    </recommendedName>
</protein>
<evidence type="ECO:0000313" key="7">
    <source>
        <dbReference type="Proteomes" id="UP000054107"/>
    </source>
</evidence>
<dbReference type="Pfam" id="PF00076">
    <property type="entry name" value="RRM_1"/>
    <property type="match status" value="1"/>
</dbReference>
<reference evidence="6 7" key="1">
    <citation type="submission" date="2014-09" db="EMBL/GenBank/DDBJ databases">
        <authorList>
            <person name="Ellenberger Sabrina"/>
        </authorList>
    </citation>
    <scope>NUCLEOTIDE SEQUENCE [LARGE SCALE GENOMIC DNA]</scope>
    <source>
        <strain evidence="6 7">CBS 412.66</strain>
    </source>
</reference>
<dbReference type="InterPro" id="IPR012677">
    <property type="entry name" value="Nucleotide-bd_a/b_plait_sf"/>
</dbReference>
<dbReference type="GO" id="GO:0071011">
    <property type="term" value="C:precatalytic spliceosome"/>
    <property type="evidence" value="ECO:0007669"/>
    <property type="project" value="TreeGrafter"/>
</dbReference>
<dbReference type="SMART" id="SM00360">
    <property type="entry name" value="RRM"/>
    <property type="match status" value="1"/>
</dbReference>
<feature type="compositionally biased region" description="Basic residues" evidence="4">
    <location>
        <begin position="240"/>
        <end position="249"/>
    </location>
</feature>
<dbReference type="FunFam" id="3.30.70.330:FF:000132">
    <property type="entry name" value="Small nuclear ribonucleoprotein U11/U12 subunit 35"/>
    <property type="match status" value="1"/>
</dbReference>
<dbReference type="InterPro" id="IPR051183">
    <property type="entry name" value="U1_U11-U12_snRNP_70-35kDa"/>
</dbReference>
<dbReference type="GO" id="GO:0003729">
    <property type="term" value="F:mRNA binding"/>
    <property type="evidence" value="ECO:0007669"/>
    <property type="project" value="TreeGrafter"/>
</dbReference>
<evidence type="ECO:0000256" key="1">
    <source>
        <dbReference type="ARBA" id="ARBA00004123"/>
    </source>
</evidence>
<dbReference type="InterPro" id="IPR035979">
    <property type="entry name" value="RBD_domain_sf"/>
</dbReference>
<evidence type="ECO:0000256" key="4">
    <source>
        <dbReference type="SAM" id="MobiDB-lite"/>
    </source>
</evidence>
<dbReference type="SUPFAM" id="SSF54928">
    <property type="entry name" value="RNA-binding domain, RBD"/>
    <property type="match status" value="1"/>
</dbReference>
<proteinExistence type="predicted"/>
<dbReference type="STRING" id="35722.A0A0B7MZB4"/>
<dbReference type="PANTHER" id="PTHR13952:SF6">
    <property type="entry name" value="U11_U12 SMALL NUCLEAR RIBONUCLEOPROTEIN 35 KDA PROTEIN"/>
    <property type="match status" value="1"/>
</dbReference>
<keyword evidence="3" id="KW-0694">RNA-binding</keyword>
<dbReference type="GO" id="GO:0017069">
    <property type="term" value="F:snRNA binding"/>
    <property type="evidence" value="ECO:0007669"/>
    <property type="project" value="TreeGrafter"/>
</dbReference>
<evidence type="ECO:0000259" key="5">
    <source>
        <dbReference type="PROSITE" id="PS50102"/>
    </source>
</evidence>
<dbReference type="PANTHER" id="PTHR13952">
    <property type="entry name" value="U1 SMALL NUCLEAR RIBONUCLEOPROTEIN 70 KD"/>
    <property type="match status" value="1"/>
</dbReference>
<dbReference type="OrthoDB" id="6159137at2759"/>
<gene>
    <name evidence="6" type="primary">PARPA_01739.1 scaffold 1359</name>
</gene>
<feature type="compositionally biased region" description="Basic residues" evidence="4">
    <location>
        <begin position="188"/>
        <end position="208"/>
    </location>
</feature>
<feature type="domain" description="RRM" evidence="5">
    <location>
        <begin position="47"/>
        <end position="125"/>
    </location>
</feature>
<accession>A0A0B7MZB4</accession>
<dbReference type="InterPro" id="IPR000504">
    <property type="entry name" value="RRM_dom"/>
</dbReference>
<comment type="subcellular location">
    <subcellularLocation>
        <location evidence="1">Nucleus</location>
    </subcellularLocation>
</comment>
<dbReference type="Proteomes" id="UP000054107">
    <property type="component" value="Unassembled WGS sequence"/>
</dbReference>
<evidence type="ECO:0000256" key="3">
    <source>
        <dbReference type="PROSITE-ProRule" id="PRU00176"/>
    </source>
</evidence>
<evidence type="ECO:0000313" key="6">
    <source>
        <dbReference type="EMBL" id="CEP08428.1"/>
    </source>
</evidence>
<feature type="compositionally biased region" description="Basic and acidic residues" evidence="4">
    <location>
        <begin position="178"/>
        <end position="187"/>
    </location>
</feature>
<dbReference type="GO" id="GO:0000398">
    <property type="term" value="P:mRNA splicing, via spliceosome"/>
    <property type="evidence" value="ECO:0007669"/>
    <property type="project" value="TreeGrafter"/>
</dbReference>
<dbReference type="EMBL" id="LN719426">
    <property type="protein sequence ID" value="CEP08428.1"/>
    <property type="molecule type" value="Genomic_DNA"/>
</dbReference>
<feature type="compositionally biased region" description="Basic and acidic residues" evidence="4">
    <location>
        <begin position="142"/>
        <end position="158"/>
    </location>
</feature>